<dbReference type="PANTHER" id="PTHR43542">
    <property type="entry name" value="METHYLTRANSFERASE"/>
    <property type="match status" value="1"/>
</dbReference>
<evidence type="ECO:0000256" key="1">
    <source>
        <dbReference type="ARBA" id="ARBA00022603"/>
    </source>
</evidence>
<dbReference type="CDD" id="cd02440">
    <property type="entry name" value="AdoMet_MTases"/>
    <property type="match status" value="1"/>
</dbReference>
<keyword evidence="2 3" id="KW-0808">Transferase</keyword>
<dbReference type="PIRSF" id="PIRSF004553">
    <property type="entry name" value="CHP00095"/>
    <property type="match status" value="1"/>
</dbReference>
<organism evidence="3 4">
    <name type="scientific">Alloscardovia macacae</name>
    <dbReference type="NCBI Taxonomy" id="1160091"/>
    <lineage>
        <taxon>Bacteria</taxon>
        <taxon>Bacillati</taxon>
        <taxon>Actinomycetota</taxon>
        <taxon>Actinomycetes</taxon>
        <taxon>Bifidobacteriales</taxon>
        <taxon>Bifidobacteriaceae</taxon>
        <taxon>Alloscardovia</taxon>
    </lineage>
</organism>
<keyword evidence="4" id="KW-1185">Reference proteome</keyword>
<dbReference type="Gene3D" id="3.40.50.150">
    <property type="entry name" value="Vaccinia Virus protein VP39"/>
    <property type="match status" value="1"/>
</dbReference>
<name>A0A261F7C5_9BIFI</name>
<dbReference type="EMBL" id="MWWT01000001">
    <property type="protein sequence ID" value="OZG54965.1"/>
    <property type="molecule type" value="Genomic_DNA"/>
</dbReference>
<evidence type="ECO:0000256" key="2">
    <source>
        <dbReference type="ARBA" id="ARBA00022679"/>
    </source>
</evidence>
<dbReference type="AlphaFoldDB" id="A0A261F7C5"/>
<dbReference type="SUPFAM" id="SSF53335">
    <property type="entry name" value="S-adenosyl-L-methionine-dependent methyltransferases"/>
    <property type="match status" value="1"/>
</dbReference>
<dbReference type="GO" id="GO:0031167">
    <property type="term" value="P:rRNA methylation"/>
    <property type="evidence" value="ECO:0007669"/>
    <property type="project" value="InterPro"/>
</dbReference>
<sequence length="220" mass="24247">MYSQRGEYLYCATEMIVQICYVRHMRIIAGRFKNQEIKTPKNASTTRPTTDRTKEAIFSHLDATGMLDGARVVDIYAGTGALGFEALSRGAQSVTFVEADATIAALIAQTARGLKGPDVRQVAVKIVRTKAEKYTAKLAENADSAPRADVVFMDPPYAVPTDAVNAQIRDMTAVLADDGVMMVERSVRTEDISVPDGYEIYLQKDYGETAVFYIQKKQES</sequence>
<dbReference type="NCBIfam" id="TIGR00095">
    <property type="entry name" value="16S rRNA (guanine(966)-N(2))-methyltransferase RsmD"/>
    <property type="match status" value="1"/>
</dbReference>
<dbReference type="PROSITE" id="PS00092">
    <property type="entry name" value="N6_MTASE"/>
    <property type="match status" value="1"/>
</dbReference>
<dbReference type="GO" id="GO:0008168">
    <property type="term" value="F:methyltransferase activity"/>
    <property type="evidence" value="ECO:0007669"/>
    <property type="project" value="UniProtKB-KW"/>
</dbReference>
<accession>A0A261F7C5</accession>
<dbReference type="InterPro" id="IPR004398">
    <property type="entry name" value="RNA_MeTrfase_RsmD"/>
</dbReference>
<dbReference type="Pfam" id="PF03602">
    <property type="entry name" value="Cons_hypoth95"/>
    <property type="match status" value="1"/>
</dbReference>
<dbReference type="InterPro" id="IPR029063">
    <property type="entry name" value="SAM-dependent_MTases_sf"/>
</dbReference>
<comment type="caution">
    <text evidence="3">The sequence shown here is derived from an EMBL/GenBank/DDBJ whole genome shotgun (WGS) entry which is preliminary data.</text>
</comment>
<protein>
    <submittedName>
        <fullName evidence="3">DNA methyltransferase</fullName>
    </submittedName>
</protein>
<evidence type="ECO:0000313" key="3">
    <source>
        <dbReference type="EMBL" id="OZG54965.1"/>
    </source>
</evidence>
<dbReference type="Proteomes" id="UP000243657">
    <property type="component" value="Unassembled WGS sequence"/>
</dbReference>
<evidence type="ECO:0000313" key="4">
    <source>
        <dbReference type="Proteomes" id="UP000243657"/>
    </source>
</evidence>
<proteinExistence type="predicted"/>
<keyword evidence="1 3" id="KW-0489">Methyltransferase</keyword>
<dbReference type="InterPro" id="IPR002052">
    <property type="entry name" value="DNA_methylase_N6_adenine_CS"/>
</dbReference>
<reference evidence="3 4" key="1">
    <citation type="journal article" date="2017" name="BMC Genomics">
        <title>Comparative genomic and phylogenomic analyses of the Bifidobacteriaceae family.</title>
        <authorList>
            <person name="Lugli G.A."/>
            <person name="Milani C."/>
            <person name="Turroni F."/>
            <person name="Duranti S."/>
            <person name="Mancabelli L."/>
            <person name="Mangifesta M."/>
            <person name="Ferrario C."/>
            <person name="Modesto M."/>
            <person name="Mattarelli P."/>
            <person name="Jiri K."/>
            <person name="van Sinderen D."/>
            <person name="Ventura M."/>
        </authorList>
    </citation>
    <scope>NUCLEOTIDE SEQUENCE [LARGE SCALE GENOMIC DNA]</scope>
    <source>
        <strain evidence="3 4">DSM 24762</strain>
    </source>
</reference>
<gene>
    <name evidence="3" type="ORF">ALMA_0290</name>
</gene>
<dbReference type="GO" id="GO:0003676">
    <property type="term" value="F:nucleic acid binding"/>
    <property type="evidence" value="ECO:0007669"/>
    <property type="project" value="InterPro"/>
</dbReference>
<dbReference type="PANTHER" id="PTHR43542:SF1">
    <property type="entry name" value="METHYLTRANSFERASE"/>
    <property type="match status" value="1"/>
</dbReference>